<keyword evidence="3" id="KW-0812">Transmembrane</keyword>
<evidence type="ECO:0000313" key="5">
    <source>
        <dbReference type="EMBL" id="MBC5687757.1"/>
    </source>
</evidence>
<protein>
    <submittedName>
        <fullName evidence="5">Chitobiase/beta-hexosaminidase C-terminal domain-containing protein</fullName>
    </submittedName>
</protein>
<feature type="domain" description="GH29D-like beta-sandwich" evidence="4">
    <location>
        <begin position="404"/>
        <end position="475"/>
    </location>
</feature>
<comment type="caution">
    <text evidence="5">The sequence shown here is derived from an EMBL/GenBank/DDBJ whole genome shotgun (WGS) entry which is preliminary data.</text>
</comment>
<keyword evidence="1" id="KW-0802">TPR repeat</keyword>
<feature type="region of interest" description="Disordered" evidence="2">
    <location>
        <begin position="79"/>
        <end position="130"/>
    </location>
</feature>
<evidence type="ECO:0000313" key="6">
    <source>
        <dbReference type="Proteomes" id="UP000652477"/>
    </source>
</evidence>
<dbReference type="InterPro" id="IPR011990">
    <property type="entry name" value="TPR-like_helical_dom_sf"/>
</dbReference>
<dbReference type="InterPro" id="IPR019734">
    <property type="entry name" value="TPR_rpt"/>
</dbReference>
<dbReference type="Proteomes" id="UP000652477">
    <property type="component" value="Unassembled WGS sequence"/>
</dbReference>
<evidence type="ECO:0000256" key="3">
    <source>
        <dbReference type="SAM" id="Phobius"/>
    </source>
</evidence>
<dbReference type="Pfam" id="PF14559">
    <property type="entry name" value="TPR_19"/>
    <property type="match status" value="1"/>
</dbReference>
<gene>
    <name evidence="5" type="ORF">H8S37_02240</name>
</gene>
<dbReference type="SUPFAM" id="SSF48452">
    <property type="entry name" value="TPR-like"/>
    <property type="match status" value="1"/>
</dbReference>
<dbReference type="PROSITE" id="PS50005">
    <property type="entry name" value="TPR"/>
    <property type="match status" value="1"/>
</dbReference>
<accession>A0A923LFJ0</accession>
<dbReference type="InterPro" id="IPR059177">
    <property type="entry name" value="GH29D-like_dom"/>
</dbReference>
<proteinExistence type="predicted"/>
<reference evidence="5" key="1">
    <citation type="submission" date="2020-08" db="EMBL/GenBank/DDBJ databases">
        <title>Genome public.</title>
        <authorList>
            <person name="Liu C."/>
            <person name="Sun Q."/>
        </authorList>
    </citation>
    <scope>NUCLEOTIDE SEQUENCE</scope>
    <source>
        <strain evidence="5">NSJ-55</strain>
    </source>
</reference>
<organism evidence="5 6">
    <name type="scientific">Mediterraneibacter hominis</name>
    <dbReference type="NCBI Taxonomy" id="2763054"/>
    <lineage>
        <taxon>Bacteria</taxon>
        <taxon>Bacillati</taxon>
        <taxon>Bacillota</taxon>
        <taxon>Clostridia</taxon>
        <taxon>Lachnospirales</taxon>
        <taxon>Lachnospiraceae</taxon>
        <taxon>Mediterraneibacter</taxon>
    </lineage>
</organism>
<dbReference type="RefSeq" id="WP_186874425.1">
    <property type="nucleotide sequence ID" value="NZ_JACOPF010000001.1"/>
</dbReference>
<feature type="repeat" description="TPR" evidence="1">
    <location>
        <begin position="241"/>
        <end position="274"/>
    </location>
</feature>
<feature type="domain" description="GH29D-like beta-sandwich" evidence="4">
    <location>
        <begin position="322"/>
        <end position="386"/>
    </location>
</feature>
<feature type="transmembrane region" description="Helical" evidence="3">
    <location>
        <begin position="184"/>
        <end position="203"/>
    </location>
</feature>
<keyword evidence="3" id="KW-1133">Transmembrane helix</keyword>
<dbReference type="AlphaFoldDB" id="A0A923LFJ0"/>
<name>A0A923LFJ0_9FIRM</name>
<dbReference type="Gene3D" id="1.25.40.10">
    <property type="entry name" value="Tetratricopeptide repeat domain"/>
    <property type="match status" value="1"/>
</dbReference>
<dbReference type="EMBL" id="JACOPF010000001">
    <property type="protein sequence ID" value="MBC5687757.1"/>
    <property type="molecule type" value="Genomic_DNA"/>
</dbReference>
<evidence type="ECO:0000256" key="2">
    <source>
        <dbReference type="SAM" id="MobiDB-lite"/>
    </source>
</evidence>
<sequence length="483" mass="53832">MRCRHCGAVFSDEELICPKCGTQIQIVPDYNPLEDVLAQQVKGSVEDATRPIGTKDLRKIRKEETIEYGNSTRVLSQGELDRIRGSKRGQYQARQENLAQRRDTGNTQQGRGTGRMRQERETGSMRTKRNTGTMRQNTENMRQNKQGTSNIRANTGMIRKSPEARRRQQQAKRKQAAKKRMQKILIACLVFVILLGIAGFLLYRNSYTGIVNQGYQALKTSEYSSAESLFNRAIARSPGKPEAYTGLAEVYMQQEDLEMAEEVFLAALETQPSNADIYEAAIQFYMDTEQLEKISELLQGCEDESVLSKVKAYVSNAPVFTPEEGNYEEVQQVSLEAKGSTIYYTVDGSEPTTSSTQYTEPILLKEGETQIQAFAVNKKGIPSVVVSKTYSVQIPIADAPSVNPSTGTYNSATQITVNVPEGYTAYYTMDGTEPTTASTQYTGPVDMPEVAVGEWTTFKAILVNNNNGKTTQVTTKRYSLNLE</sequence>
<keyword evidence="3" id="KW-0472">Membrane</keyword>
<keyword evidence="6" id="KW-1185">Reference proteome</keyword>
<dbReference type="SMART" id="SM00028">
    <property type="entry name" value="TPR"/>
    <property type="match status" value="2"/>
</dbReference>
<evidence type="ECO:0000256" key="1">
    <source>
        <dbReference type="PROSITE-ProRule" id="PRU00339"/>
    </source>
</evidence>
<evidence type="ECO:0000259" key="4">
    <source>
        <dbReference type="Pfam" id="PF13290"/>
    </source>
</evidence>
<dbReference type="Pfam" id="PF13290">
    <property type="entry name" value="CHB_HEX_C_1"/>
    <property type="match status" value="2"/>
</dbReference>